<dbReference type="InterPro" id="IPR016186">
    <property type="entry name" value="C-type_lectin-like/link_sf"/>
</dbReference>
<evidence type="ECO:0000313" key="1">
    <source>
        <dbReference type="EMBL" id="CAD7235407.1"/>
    </source>
</evidence>
<gene>
    <name evidence="1" type="ORF">CTOB1V02_LOCUS13222</name>
</gene>
<protein>
    <submittedName>
        <fullName evidence="1">Uncharacterized protein</fullName>
    </submittedName>
</protein>
<accession>A0A7R8WP11</accession>
<dbReference type="InterPro" id="IPR016187">
    <property type="entry name" value="CTDL_fold"/>
</dbReference>
<dbReference type="SUPFAM" id="SSF56436">
    <property type="entry name" value="C-type lectin-like"/>
    <property type="match status" value="1"/>
</dbReference>
<feature type="non-terminal residue" evidence="1">
    <location>
        <position position="1"/>
    </location>
</feature>
<dbReference type="EMBL" id="OB672590">
    <property type="protein sequence ID" value="CAD7235407.1"/>
    <property type="molecule type" value="Genomic_DNA"/>
</dbReference>
<dbReference type="AlphaFoldDB" id="A0A7R8WP11"/>
<sequence>NQPPDTACASPKLPLFGSTYCRGDAVEYVAKVTGVTFIGATCEGVDAWVTYERCDTQPPAILCAHPNQTALKESYCRSEAIEYMTIVTNVTFIGAICEYVDTWKTNKPPITKDVSPVFSYGEKCYYIPIDKSMKSDWLSAETYCSETTNGSIAMPESQDFLNMVNDNALLAETHNKLWFGPNIMGENYKCKDEECLKFWKYPHNGTQIPANLFRNEEPSDDKKRLCLSFELDKDNKIENEDCGKPDRIPLCEVNAVYNYPECVSEINIQAENRSYTYDYDHPGPEFPRGTIANVTCTVENDTPKCQRTFQAECGGLYGWFFLIGNMSQLEFCEPCRECSSPPDSTPCTRFQDPNAQSLLYSHGDTVYYEVLGTSGSILINITCIDGEWEFLAIPE</sequence>
<dbReference type="Gene3D" id="3.10.100.10">
    <property type="entry name" value="Mannose-Binding Protein A, subunit A"/>
    <property type="match status" value="1"/>
</dbReference>
<organism evidence="1">
    <name type="scientific">Cyprideis torosa</name>
    <dbReference type="NCBI Taxonomy" id="163714"/>
    <lineage>
        <taxon>Eukaryota</taxon>
        <taxon>Metazoa</taxon>
        <taxon>Ecdysozoa</taxon>
        <taxon>Arthropoda</taxon>
        <taxon>Crustacea</taxon>
        <taxon>Oligostraca</taxon>
        <taxon>Ostracoda</taxon>
        <taxon>Podocopa</taxon>
        <taxon>Podocopida</taxon>
        <taxon>Cytherocopina</taxon>
        <taxon>Cytheroidea</taxon>
        <taxon>Cytherideidae</taxon>
        <taxon>Cyprideis</taxon>
    </lineage>
</organism>
<reference evidence="1" key="1">
    <citation type="submission" date="2020-11" db="EMBL/GenBank/DDBJ databases">
        <authorList>
            <person name="Tran Van P."/>
        </authorList>
    </citation>
    <scope>NUCLEOTIDE SEQUENCE</scope>
</reference>
<feature type="non-terminal residue" evidence="1">
    <location>
        <position position="395"/>
    </location>
</feature>
<name>A0A7R8WP11_9CRUS</name>
<proteinExistence type="predicted"/>